<reference evidence="1" key="1">
    <citation type="submission" date="2018-05" db="EMBL/GenBank/DDBJ databases">
        <authorList>
            <person name="Lanie J.A."/>
            <person name="Ng W.-L."/>
            <person name="Kazmierczak K.M."/>
            <person name="Andrzejewski T.M."/>
            <person name="Davidsen T.M."/>
            <person name="Wayne K.J."/>
            <person name="Tettelin H."/>
            <person name="Glass J.I."/>
            <person name="Rusch D."/>
            <person name="Podicherti R."/>
            <person name="Tsui H.-C.T."/>
            <person name="Winkler M.E."/>
        </authorList>
    </citation>
    <scope>NUCLEOTIDE SEQUENCE</scope>
</reference>
<accession>A0A382EVZ8</accession>
<evidence type="ECO:0000313" key="1">
    <source>
        <dbReference type="EMBL" id="SVB54472.1"/>
    </source>
</evidence>
<dbReference type="EMBL" id="UINC01046441">
    <property type="protein sequence ID" value="SVB54472.1"/>
    <property type="molecule type" value="Genomic_DNA"/>
</dbReference>
<proteinExistence type="predicted"/>
<protein>
    <submittedName>
        <fullName evidence="1">Uncharacterized protein</fullName>
    </submittedName>
</protein>
<organism evidence="1">
    <name type="scientific">marine metagenome</name>
    <dbReference type="NCBI Taxonomy" id="408172"/>
    <lineage>
        <taxon>unclassified sequences</taxon>
        <taxon>metagenomes</taxon>
        <taxon>ecological metagenomes</taxon>
    </lineage>
</organism>
<dbReference type="AlphaFoldDB" id="A0A382EVZ8"/>
<gene>
    <name evidence="1" type="ORF">METZ01_LOCUS207326</name>
</gene>
<name>A0A382EVZ8_9ZZZZ</name>
<sequence>MEFRKATDEDVVTAAVATLKALGHVTTQAEMQRQVLARLHEEDPQFRLGAERMRRIIVHSGRVKLDIRTRSVGAAPEADEADLRRMGMRYDPIVKRWRRVREGDDLSGHHHHRGEFAAPGVPCPVCREPLAKVHNATLTGGRVAIGFRCPLCRYTTGHRWREPARYGFSLKEG</sequence>